<keyword evidence="3" id="KW-1185">Reference proteome</keyword>
<name>A0ABT1YXB8_9RHOB</name>
<feature type="region of interest" description="Disordered" evidence="1">
    <location>
        <begin position="26"/>
        <end position="69"/>
    </location>
</feature>
<comment type="caution">
    <text evidence="2">The sequence shown here is derived from an EMBL/GenBank/DDBJ whole genome shotgun (WGS) entry which is preliminary data.</text>
</comment>
<dbReference type="EMBL" id="JANKJG010000002">
    <property type="protein sequence ID" value="MCR8825528.1"/>
    <property type="molecule type" value="Genomic_DNA"/>
</dbReference>
<organism evidence="2 3">
    <name type="scientific">Pseudosulfitobacter koreensis</name>
    <dbReference type="NCBI Taxonomy" id="2968472"/>
    <lineage>
        <taxon>Bacteria</taxon>
        <taxon>Pseudomonadati</taxon>
        <taxon>Pseudomonadota</taxon>
        <taxon>Alphaproteobacteria</taxon>
        <taxon>Rhodobacterales</taxon>
        <taxon>Roseobacteraceae</taxon>
        <taxon>Pseudosulfitobacter</taxon>
    </lineage>
</organism>
<proteinExistence type="predicted"/>
<gene>
    <name evidence="2" type="ORF">NTA49_03165</name>
</gene>
<evidence type="ECO:0000256" key="1">
    <source>
        <dbReference type="SAM" id="MobiDB-lite"/>
    </source>
</evidence>
<protein>
    <submittedName>
        <fullName evidence="2">Uncharacterized protein</fullName>
    </submittedName>
</protein>
<accession>A0ABT1YXB8</accession>
<reference evidence="2" key="1">
    <citation type="submission" date="2022-07" db="EMBL/GenBank/DDBJ databases">
        <title>Pseudosulfitobacter sp. strain AP-MA-4, whole genome sequence.</title>
        <authorList>
            <person name="Jiang Y."/>
        </authorList>
    </citation>
    <scope>NUCLEOTIDE SEQUENCE</scope>
    <source>
        <strain evidence="2">AP-MA-4</strain>
    </source>
</reference>
<sequence>MNVNQILNMVIKLVMRKAINSGINAGIKGASKMGNRRKQSKGEVDDYGQPIGHEGRPQPGNKMSQEQVRQTRKAARVANRIGKM</sequence>
<evidence type="ECO:0000313" key="3">
    <source>
        <dbReference type="Proteomes" id="UP001165396"/>
    </source>
</evidence>
<evidence type="ECO:0000313" key="2">
    <source>
        <dbReference type="EMBL" id="MCR8825528.1"/>
    </source>
</evidence>
<dbReference type="RefSeq" id="WP_258293207.1">
    <property type="nucleotide sequence ID" value="NZ_JANKJG010000002.1"/>
</dbReference>
<dbReference type="Proteomes" id="UP001165396">
    <property type="component" value="Unassembled WGS sequence"/>
</dbReference>